<keyword evidence="1" id="KW-1133">Transmembrane helix</keyword>
<comment type="caution">
    <text evidence="2">The sequence shown here is derived from an EMBL/GenBank/DDBJ whole genome shotgun (WGS) entry which is preliminary data.</text>
</comment>
<keyword evidence="1" id="KW-0812">Transmembrane</keyword>
<keyword evidence="1" id="KW-0472">Membrane</keyword>
<gene>
    <name evidence="2" type="ORF">C3F09_04805</name>
</gene>
<sequence length="189" mass="20824">MAAMNCRECRDELELWVGQADLPREIAEHIAGCAECRTYRDELRALAGSVAEDREFDATKAERAMIEAGIKRRLNPDKATVITPLHWLRYAAMAASVIIVAGIGITGYRANWFGHRAGVVDTTAVALADSQTQNRSEIDSTAILDDQDYSALEQAIDQSTQLDDATVLDSLSDEQIKYLESHLDVKGLI</sequence>
<accession>A0A855X7K3</accession>
<evidence type="ECO:0008006" key="4">
    <source>
        <dbReference type="Google" id="ProtNLM"/>
    </source>
</evidence>
<organism evidence="2 3">
    <name type="scientific">candidate division GN15 bacterium</name>
    <dbReference type="NCBI Taxonomy" id="2072418"/>
    <lineage>
        <taxon>Bacteria</taxon>
        <taxon>candidate division GN15</taxon>
    </lineage>
</organism>
<evidence type="ECO:0000256" key="1">
    <source>
        <dbReference type="SAM" id="Phobius"/>
    </source>
</evidence>
<dbReference type="EMBL" id="PQAP01000048">
    <property type="protein sequence ID" value="PWB73786.1"/>
    <property type="molecule type" value="Genomic_DNA"/>
</dbReference>
<evidence type="ECO:0000313" key="2">
    <source>
        <dbReference type="EMBL" id="PWB73786.1"/>
    </source>
</evidence>
<dbReference type="AlphaFoldDB" id="A0A855X7K3"/>
<protein>
    <recommendedName>
        <fullName evidence="4">Zinc-finger domain-containing protein</fullName>
    </recommendedName>
</protein>
<proteinExistence type="predicted"/>
<evidence type="ECO:0000313" key="3">
    <source>
        <dbReference type="Proteomes" id="UP000250918"/>
    </source>
</evidence>
<dbReference type="Proteomes" id="UP000250918">
    <property type="component" value="Unassembled WGS sequence"/>
</dbReference>
<name>A0A855X7K3_9BACT</name>
<feature type="transmembrane region" description="Helical" evidence="1">
    <location>
        <begin position="87"/>
        <end position="108"/>
    </location>
</feature>
<reference evidence="2 3" key="1">
    <citation type="journal article" date="2018" name="ISME J.">
        <title>A methanotrophic archaeon couples anaerobic oxidation of methane to Fe(III) reduction.</title>
        <authorList>
            <person name="Cai C."/>
            <person name="Leu A.O."/>
            <person name="Xie G.J."/>
            <person name="Guo J."/>
            <person name="Feng Y."/>
            <person name="Zhao J.X."/>
            <person name="Tyson G.W."/>
            <person name="Yuan Z."/>
            <person name="Hu S."/>
        </authorList>
    </citation>
    <scope>NUCLEOTIDE SEQUENCE [LARGE SCALE GENOMIC DNA]</scope>
    <source>
        <strain evidence="2">FeB_12</strain>
    </source>
</reference>